<comment type="caution">
    <text evidence="3">The sequence shown here is derived from an EMBL/GenBank/DDBJ whole genome shotgun (WGS) entry which is preliminary data.</text>
</comment>
<name>D4AUL9_ARTBC</name>
<dbReference type="Gene3D" id="1.20.1270.60">
    <property type="entry name" value="Arfaptin homology (AH) domain/BAR domain"/>
    <property type="match status" value="1"/>
</dbReference>
<dbReference type="FunFam" id="1.20.1270.60:FF:000005">
    <property type="entry name" value="Sphingolipid long chain base-responsive pil1"/>
    <property type="match status" value="1"/>
</dbReference>
<evidence type="ECO:0000256" key="2">
    <source>
        <dbReference type="SAM" id="Coils"/>
    </source>
</evidence>
<feature type="coiled-coil region" evidence="2">
    <location>
        <begin position="177"/>
        <end position="204"/>
    </location>
</feature>
<dbReference type="InterPro" id="IPR028245">
    <property type="entry name" value="PIL1/LSP1"/>
</dbReference>
<dbReference type="HOGENOM" id="CLU_046464_2_0_1"/>
<dbReference type="InterPro" id="IPR027267">
    <property type="entry name" value="AH/BAR_dom_sf"/>
</dbReference>
<keyword evidence="1" id="KW-0597">Phosphoprotein</keyword>
<reference evidence="4" key="1">
    <citation type="journal article" date="2011" name="Genome Biol.">
        <title>Comparative and functional genomics provide insights into the pathogenicity of dermatophytic fungi.</title>
        <authorList>
            <person name="Burmester A."/>
            <person name="Shelest E."/>
            <person name="Gloeckner G."/>
            <person name="Heddergott C."/>
            <person name="Schindler S."/>
            <person name="Staib P."/>
            <person name="Heidel A."/>
            <person name="Felder M."/>
            <person name="Petzold A."/>
            <person name="Szafranski K."/>
            <person name="Feuermann M."/>
            <person name="Pedruzzi I."/>
            <person name="Priebe S."/>
            <person name="Groth M."/>
            <person name="Winkler R."/>
            <person name="Li W."/>
            <person name="Kniemeyer O."/>
            <person name="Schroeckh V."/>
            <person name="Hertweck C."/>
            <person name="Hube B."/>
            <person name="White T.C."/>
            <person name="Platzer M."/>
            <person name="Guthke R."/>
            <person name="Heitman J."/>
            <person name="Woestemeyer J."/>
            <person name="Zipfel P.F."/>
            <person name="Monod M."/>
            <person name="Brakhage A.A."/>
        </authorList>
    </citation>
    <scope>NUCLEOTIDE SEQUENCE [LARGE SCALE GENOMIC DNA]</scope>
    <source>
        <strain evidence="4">ATCC MYA-4681 / CBS 112371</strain>
    </source>
</reference>
<dbReference type="GeneID" id="9521242"/>
<gene>
    <name evidence="3" type="ORF">ARB_07936</name>
</gene>
<evidence type="ECO:0000313" key="4">
    <source>
        <dbReference type="Proteomes" id="UP000008866"/>
    </source>
</evidence>
<organism evidence="3 4">
    <name type="scientific">Arthroderma benhamiae (strain ATCC MYA-4681 / CBS 112371)</name>
    <name type="common">Trichophyton mentagrophytes</name>
    <dbReference type="NCBI Taxonomy" id="663331"/>
    <lineage>
        <taxon>Eukaryota</taxon>
        <taxon>Fungi</taxon>
        <taxon>Dikarya</taxon>
        <taxon>Ascomycota</taxon>
        <taxon>Pezizomycotina</taxon>
        <taxon>Eurotiomycetes</taxon>
        <taxon>Eurotiomycetidae</taxon>
        <taxon>Onygenales</taxon>
        <taxon>Arthrodermataceae</taxon>
        <taxon>Trichophyton</taxon>
    </lineage>
</organism>
<dbReference type="PANTHER" id="PTHR31962:SF4">
    <property type="entry name" value="PRIMARY COMPONENT OF EISOSOMES (EUROFUNG)"/>
    <property type="match status" value="1"/>
</dbReference>
<dbReference type="STRING" id="663331.D4AUL9"/>
<dbReference type="PANTHER" id="PTHR31962">
    <property type="entry name" value="SPHINGOLIPID LONG CHAIN BASE-RESPONSIVE PROTEIN PIL1"/>
    <property type="match status" value="1"/>
</dbReference>
<keyword evidence="2" id="KW-0175">Coiled coil</keyword>
<accession>D4AUL9</accession>
<keyword evidence="4" id="KW-1185">Reference proteome</keyword>
<dbReference type="OMA" id="MTRQKFK"/>
<evidence type="ECO:0000256" key="1">
    <source>
        <dbReference type="ARBA" id="ARBA00022553"/>
    </source>
</evidence>
<dbReference type="GO" id="GO:0008289">
    <property type="term" value="F:lipid binding"/>
    <property type="evidence" value="ECO:0007669"/>
    <property type="project" value="TreeGrafter"/>
</dbReference>
<evidence type="ECO:0000313" key="3">
    <source>
        <dbReference type="EMBL" id="EFE33184.1"/>
    </source>
</evidence>
<dbReference type="KEGG" id="abe:ARB_07936"/>
<dbReference type="Pfam" id="PF13805">
    <property type="entry name" value="Pil1"/>
    <property type="match status" value="1"/>
</dbReference>
<protein>
    <submittedName>
        <fullName evidence="3">Uncharacterized protein</fullName>
    </submittedName>
</protein>
<dbReference type="GO" id="GO:0070941">
    <property type="term" value="P:eisosome assembly"/>
    <property type="evidence" value="ECO:0007669"/>
    <property type="project" value="TreeGrafter"/>
</dbReference>
<dbReference type="GO" id="GO:0006897">
    <property type="term" value="P:endocytosis"/>
    <property type="evidence" value="ECO:0007669"/>
    <property type="project" value="TreeGrafter"/>
</dbReference>
<dbReference type="EMBL" id="ABSU01000011">
    <property type="protein sequence ID" value="EFE33184.1"/>
    <property type="molecule type" value="Genomic_DNA"/>
</dbReference>
<dbReference type="eggNOG" id="ENOG502RCV0">
    <property type="taxonomic scope" value="Eukaryota"/>
</dbReference>
<dbReference type="RefSeq" id="XP_003013824.1">
    <property type="nucleotide sequence ID" value="XM_003013778.1"/>
</dbReference>
<sequence length="315" mass="35058">MKKGVKLTVYHGTATSLRRYSHIQTEGRVLIKSNMNRTRHSVGSEPLRHRFSIASLRGIQQPELSKELFKVIKTEGHAVNSYKNAGQDRVLAASQLSNWGFNTGDPAVSDISDKLGIILSEIGEQEDLYSYNLEDARCVLKHIRNTEGSVQPARDHKAKIIDEIHKHKLRDPDGAKVTGLEQELVRAEARALVAEAQLTNMTRQKFKQAFDLHLAATIERAEKQAQLARHGRRLLALIDDTPVVPGEGREKFDRLEDSRQIMEDAEADLTSWEPNLEPVPMASEGLIPKKIEVHTNGNGVNGSGVNGKAVEESEI</sequence>
<dbReference type="GO" id="GO:0005886">
    <property type="term" value="C:plasma membrane"/>
    <property type="evidence" value="ECO:0007669"/>
    <property type="project" value="TreeGrafter"/>
</dbReference>
<dbReference type="Proteomes" id="UP000008866">
    <property type="component" value="Unassembled WGS sequence"/>
</dbReference>
<dbReference type="GO" id="GO:0036286">
    <property type="term" value="C:eisosome filament"/>
    <property type="evidence" value="ECO:0007669"/>
    <property type="project" value="TreeGrafter"/>
</dbReference>
<dbReference type="AlphaFoldDB" id="D4AUL9"/>
<proteinExistence type="predicted"/>